<dbReference type="PANTHER" id="PTHR30404">
    <property type="entry name" value="N-ACETYLMURAMOYL-L-ALANINE AMIDASE"/>
    <property type="match status" value="1"/>
</dbReference>
<evidence type="ECO:0000313" key="5">
    <source>
        <dbReference type="EMBL" id="CAF4069004.1"/>
    </source>
</evidence>
<dbReference type="AlphaFoldDB" id="A0A815PZ74"/>
<feature type="chain" id="PRO_5035687731" description="MurNAc-LAA domain-containing protein" evidence="2">
    <location>
        <begin position="23"/>
        <end position="332"/>
    </location>
</feature>
<dbReference type="Pfam" id="PF03544">
    <property type="entry name" value="TonB_C"/>
    <property type="match status" value="1"/>
</dbReference>
<dbReference type="SMART" id="SM00646">
    <property type="entry name" value="Ami_3"/>
    <property type="match status" value="1"/>
</dbReference>
<evidence type="ECO:0000256" key="2">
    <source>
        <dbReference type="SAM" id="SignalP"/>
    </source>
</evidence>
<dbReference type="InterPro" id="IPR050695">
    <property type="entry name" value="N-acetylmuramoyl_amidase_3"/>
</dbReference>
<dbReference type="GO" id="GO:0008745">
    <property type="term" value="F:N-acetylmuramoyl-L-alanine amidase activity"/>
    <property type="evidence" value="ECO:0007669"/>
    <property type="project" value="InterPro"/>
</dbReference>
<dbReference type="InterPro" id="IPR002508">
    <property type="entry name" value="MurNAc-LAA_cat"/>
</dbReference>
<dbReference type="SUPFAM" id="SSF53187">
    <property type="entry name" value="Zn-dependent exopeptidases"/>
    <property type="match status" value="1"/>
</dbReference>
<dbReference type="GO" id="GO:0009253">
    <property type="term" value="P:peptidoglycan catabolic process"/>
    <property type="evidence" value="ECO:0007669"/>
    <property type="project" value="InterPro"/>
</dbReference>
<keyword evidence="1" id="KW-0378">Hydrolase</keyword>
<feature type="signal peptide" evidence="2">
    <location>
        <begin position="1"/>
        <end position="22"/>
    </location>
</feature>
<evidence type="ECO:0000259" key="3">
    <source>
        <dbReference type="SMART" id="SM00646"/>
    </source>
</evidence>
<protein>
    <recommendedName>
        <fullName evidence="3">MurNAc-LAA domain-containing protein</fullName>
    </recommendedName>
</protein>
<dbReference type="Proteomes" id="UP000663860">
    <property type="component" value="Unassembled WGS sequence"/>
</dbReference>
<reference evidence="4" key="1">
    <citation type="submission" date="2021-02" db="EMBL/GenBank/DDBJ databases">
        <authorList>
            <person name="Nowell W R."/>
        </authorList>
    </citation>
    <scope>NUCLEOTIDE SEQUENCE</scope>
</reference>
<dbReference type="PANTHER" id="PTHR30404:SF0">
    <property type="entry name" value="N-ACETYLMURAMOYL-L-ALANINE AMIDASE AMIC"/>
    <property type="match status" value="1"/>
</dbReference>
<accession>A0A815PZ74</accession>
<dbReference type="Gene3D" id="3.30.1150.10">
    <property type="match status" value="1"/>
</dbReference>
<dbReference type="InterPro" id="IPR037682">
    <property type="entry name" value="TonB_C"/>
</dbReference>
<keyword evidence="2" id="KW-0732">Signal</keyword>
<sequence>MVLPLLAVVICLFAFKLNEQNASTKNISITKSATNFKLVVDAGHGGKDYGVHMNGLSEKDVALKIAEKIKVLSTQYGIDVVLTRSNDVFMAPKEKSDFANSQNANAFISIHINAATKDKQKDESGIEVYLGNNEAILNHSKMLGSALIQNLQTDFNVAPSLMQRNVGIWVLKNSTIPAALIECGYITNANDLKLLQQDDKIELMAKNILQGVAMYANNKVDTSNLYKIKNNDTNVLTEPKFPGGNDAWKKYLEENLKAQTPADKGAPPGMYAVTISFLVDDNGKVSEVKAIKDPGFGTAAEAVRIIANGPNWIPATQNGHKVTYRQKQNITF</sequence>
<dbReference type="EMBL" id="CAJOBB010003993">
    <property type="protein sequence ID" value="CAF4069004.1"/>
    <property type="molecule type" value="Genomic_DNA"/>
</dbReference>
<comment type="caution">
    <text evidence="4">The sequence shown here is derived from an EMBL/GenBank/DDBJ whole genome shotgun (WGS) entry which is preliminary data.</text>
</comment>
<dbReference type="CDD" id="cd02696">
    <property type="entry name" value="MurNAc-LAA"/>
    <property type="match status" value="1"/>
</dbReference>
<feature type="domain" description="MurNAc-LAA" evidence="3">
    <location>
        <begin position="96"/>
        <end position="213"/>
    </location>
</feature>
<dbReference type="SUPFAM" id="SSF74653">
    <property type="entry name" value="TolA/TonB C-terminal domain"/>
    <property type="match status" value="1"/>
</dbReference>
<gene>
    <name evidence="4" type="ORF">IZO911_LOCUS42602</name>
    <name evidence="5" type="ORF">KXQ929_LOCUS32621</name>
</gene>
<evidence type="ECO:0000256" key="1">
    <source>
        <dbReference type="ARBA" id="ARBA00022801"/>
    </source>
</evidence>
<evidence type="ECO:0000313" key="6">
    <source>
        <dbReference type="Proteomes" id="UP000663860"/>
    </source>
</evidence>
<dbReference type="EMBL" id="CAJNOE010001866">
    <property type="protein sequence ID" value="CAF1455235.1"/>
    <property type="molecule type" value="Genomic_DNA"/>
</dbReference>
<dbReference type="Proteomes" id="UP000663868">
    <property type="component" value="Unassembled WGS sequence"/>
</dbReference>
<proteinExistence type="predicted"/>
<evidence type="ECO:0000313" key="4">
    <source>
        <dbReference type="EMBL" id="CAF1455235.1"/>
    </source>
</evidence>
<dbReference type="Gene3D" id="3.40.630.40">
    <property type="entry name" value="Zn-dependent exopeptidases"/>
    <property type="match status" value="1"/>
</dbReference>
<dbReference type="Pfam" id="PF01520">
    <property type="entry name" value="Amidase_3"/>
    <property type="match status" value="1"/>
</dbReference>
<dbReference type="GO" id="GO:0055085">
    <property type="term" value="P:transmembrane transport"/>
    <property type="evidence" value="ECO:0007669"/>
    <property type="project" value="InterPro"/>
</dbReference>
<name>A0A815PZ74_9BILA</name>
<organism evidence="4 6">
    <name type="scientific">Adineta steineri</name>
    <dbReference type="NCBI Taxonomy" id="433720"/>
    <lineage>
        <taxon>Eukaryota</taxon>
        <taxon>Metazoa</taxon>
        <taxon>Spiralia</taxon>
        <taxon>Gnathifera</taxon>
        <taxon>Rotifera</taxon>
        <taxon>Eurotatoria</taxon>
        <taxon>Bdelloidea</taxon>
        <taxon>Adinetida</taxon>
        <taxon>Adinetidae</taxon>
        <taxon>Adineta</taxon>
    </lineage>
</organism>